<dbReference type="AlphaFoldDB" id="G7WMX7"/>
<dbReference type="InterPro" id="IPR003779">
    <property type="entry name" value="CMD-like"/>
</dbReference>
<keyword evidence="3" id="KW-1185">Reference proteome</keyword>
<dbReference type="Gene3D" id="1.20.1290.10">
    <property type="entry name" value="AhpD-like"/>
    <property type="match status" value="1"/>
</dbReference>
<dbReference type="RefSeq" id="WP_014586727.1">
    <property type="nucleotide sequence ID" value="NC_017527.1"/>
</dbReference>
<dbReference type="PANTHER" id="PTHR33930:SF2">
    <property type="entry name" value="BLR3452 PROTEIN"/>
    <property type="match status" value="1"/>
</dbReference>
<dbReference type="EMBL" id="CP003117">
    <property type="protein sequence ID" value="AET64542.1"/>
    <property type="molecule type" value="Genomic_DNA"/>
</dbReference>
<dbReference type="PATRIC" id="fig|1110509.7.peg.1301"/>
<reference evidence="2 3" key="1">
    <citation type="journal article" date="2012" name="PLoS ONE">
        <title>The genome characteristics and predicted function of methyl-group oxidation pathway in the obligate aceticlastic methanogens, Methanosaeta spp.</title>
        <authorList>
            <person name="Zhu J."/>
            <person name="Zheng H."/>
            <person name="Ai G."/>
            <person name="Zhang G."/>
            <person name="Liu D."/>
            <person name="Liu X."/>
            <person name="Dong X."/>
        </authorList>
    </citation>
    <scope>NUCLEOTIDE SEQUENCE [LARGE SCALE GENOMIC DNA]</scope>
    <source>
        <strain evidence="2 3">6Ac</strain>
    </source>
</reference>
<organism evidence="2 3">
    <name type="scientific">Methanothrix harundinacea (strain 6Ac)</name>
    <name type="common">Methanosaeta harundinacea</name>
    <dbReference type="NCBI Taxonomy" id="1110509"/>
    <lineage>
        <taxon>Archaea</taxon>
        <taxon>Methanobacteriati</taxon>
        <taxon>Methanobacteriota</taxon>
        <taxon>Stenosarchaea group</taxon>
        <taxon>Methanomicrobia</taxon>
        <taxon>Methanotrichales</taxon>
        <taxon>Methanotrichaceae</taxon>
        <taxon>Methanothrix</taxon>
    </lineage>
</organism>
<dbReference type="GeneID" id="12510343"/>
<gene>
    <name evidence="2" type="ordered locus">Mhar_1174</name>
</gene>
<evidence type="ECO:0000259" key="1">
    <source>
        <dbReference type="Pfam" id="PF02627"/>
    </source>
</evidence>
<sequence>MKEDKRRPYRFVEALGPEALGAFEALSAEVLKDGAIKGKEKALIALASAVAVNCRYCVGAQKRHASMAGASPEEILEAAAVGALVRLGSGFTYASYLLDDGEDEDPLPRGGD</sequence>
<keyword evidence="2" id="KW-0575">Peroxidase</keyword>
<dbReference type="OrthoDB" id="111898at2157"/>
<protein>
    <submittedName>
        <fullName evidence="2">Alkylhydroperoxidase like protein, AhpD family</fullName>
    </submittedName>
</protein>
<evidence type="ECO:0000313" key="3">
    <source>
        <dbReference type="Proteomes" id="UP000005877"/>
    </source>
</evidence>
<feature type="domain" description="Carboxymuconolactone decarboxylase-like" evidence="1">
    <location>
        <begin position="17"/>
        <end position="94"/>
    </location>
</feature>
<dbReference type="NCBIfam" id="TIGR00778">
    <property type="entry name" value="ahpD_dom"/>
    <property type="match status" value="1"/>
</dbReference>
<dbReference type="KEGG" id="mhi:Mhar_1174"/>
<dbReference type="SUPFAM" id="SSF69118">
    <property type="entry name" value="AhpD-like"/>
    <property type="match status" value="1"/>
</dbReference>
<keyword evidence="2" id="KW-0560">Oxidoreductase</keyword>
<dbReference type="InterPro" id="IPR029032">
    <property type="entry name" value="AhpD-like"/>
</dbReference>
<proteinExistence type="predicted"/>
<dbReference type="Pfam" id="PF02627">
    <property type="entry name" value="CMD"/>
    <property type="match status" value="1"/>
</dbReference>
<dbReference type="HOGENOM" id="CLU_137228_4_1_2"/>
<dbReference type="PANTHER" id="PTHR33930">
    <property type="entry name" value="ALKYL HYDROPEROXIDE REDUCTASE AHPD"/>
    <property type="match status" value="1"/>
</dbReference>
<accession>G7WMX7</accession>
<evidence type="ECO:0000313" key="2">
    <source>
        <dbReference type="EMBL" id="AET64542.1"/>
    </source>
</evidence>
<dbReference type="InterPro" id="IPR004675">
    <property type="entry name" value="AhpD_core"/>
</dbReference>
<dbReference type="STRING" id="1110509.Mhar_1174"/>
<name>G7WMX7_METH6</name>
<dbReference type="GO" id="GO:0051920">
    <property type="term" value="F:peroxiredoxin activity"/>
    <property type="evidence" value="ECO:0007669"/>
    <property type="project" value="InterPro"/>
</dbReference>
<dbReference type="Proteomes" id="UP000005877">
    <property type="component" value="Chromosome"/>
</dbReference>